<keyword evidence="2" id="KW-1185">Reference proteome</keyword>
<proteinExistence type="predicted"/>
<dbReference type="PANTHER" id="PTHR37808">
    <property type="entry name" value="SPORE GERMINATION PROTEIN-LIKE PROTEIN YDZR-RELATED"/>
    <property type="match status" value="1"/>
</dbReference>
<evidence type="ECO:0000313" key="2">
    <source>
        <dbReference type="Proteomes" id="UP000035996"/>
    </source>
</evidence>
<dbReference type="InterPro" id="IPR019618">
    <property type="entry name" value="Spore_germination_GerPA"/>
</dbReference>
<gene>
    <name evidence="1" type="ORF">AB986_06965</name>
</gene>
<evidence type="ECO:0000313" key="1">
    <source>
        <dbReference type="EMBL" id="KMM38979.1"/>
    </source>
</evidence>
<dbReference type="GeneID" id="301327803"/>
<comment type="caution">
    <text evidence="1">The sequence shown here is derived from an EMBL/GenBank/DDBJ whole genome shotgun (WGS) entry which is preliminary data.</text>
</comment>
<sequence length="73" mass="7302">MPALVGAIKVNSIGSSGVFHVGDVFIVSPTSAVRTFAGAGSFNTGNGLNVSSSYSVTNVNDSDVADQNVVANI</sequence>
<protein>
    <submittedName>
        <fullName evidence="1">Spore gernimation protein GerPA</fullName>
    </submittedName>
</protein>
<dbReference type="Pfam" id="PF10676">
    <property type="entry name" value="gerPA"/>
    <property type="match status" value="1"/>
</dbReference>
<dbReference type="STRING" id="157733.AB986_06965"/>
<organism evidence="1 2">
    <name type="scientific">Guptibacillus hwajinpoensis</name>
    <dbReference type="NCBI Taxonomy" id="208199"/>
    <lineage>
        <taxon>Bacteria</taxon>
        <taxon>Bacillati</taxon>
        <taxon>Bacillota</taxon>
        <taxon>Bacilli</taxon>
        <taxon>Bacillales</taxon>
        <taxon>Guptibacillaceae</taxon>
        <taxon>Guptibacillus</taxon>
    </lineage>
</organism>
<dbReference type="PATRIC" id="fig|157733.3.peg.3650"/>
<reference evidence="1" key="1">
    <citation type="submission" date="2015-06" db="EMBL/GenBank/DDBJ databases">
        <authorList>
            <person name="Liu B."/>
            <person name="Wang J."/>
            <person name="Zhu Y."/>
            <person name="Liu G."/>
            <person name="Chen Q."/>
            <person name="Zheng C."/>
            <person name="Che J."/>
            <person name="Ge C."/>
            <person name="Shi H."/>
            <person name="Pan Z."/>
            <person name="Liu X."/>
        </authorList>
    </citation>
    <scope>NUCLEOTIDE SEQUENCE [LARGE SCALE GENOMIC DNA]</scope>
    <source>
        <strain evidence="1">DSM 16346</strain>
    </source>
</reference>
<dbReference type="PANTHER" id="PTHR37808:SF3">
    <property type="entry name" value="SPORE GERMINATION PROTEIN GERPA-RELATED"/>
    <property type="match status" value="1"/>
</dbReference>
<dbReference type="AlphaFoldDB" id="A0A0J6D3X2"/>
<accession>A0A0J6D3X2</accession>
<dbReference type="OrthoDB" id="2691926at2"/>
<dbReference type="Proteomes" id="UP000035996">
    <property type="component" value="Unassembled WGS sequence"/>
</dbReference>
<dbReference type="RefSeq" id="WP_048310150.1">
    <property type="nucleotide sequence ID" value="NZ_CP119526.1"/>
</dbReference>
<name>A0A0J6D3X2_9BACL</name>
<dbReference type="EMBL" id="LELK01000001">
    <property type="protein sequence ID" value="KMM38979.1"/>
    <property type="molecule type" value="Genomic_DNA"/>
</dbReference>